<dbReference type="OrthoDB" id="14196at2"/>
<dbReference type="PANTHER" id="PTHR47637">
    <property type="entry name" value="CHAPERONE SURA"/>
    <property type="match status" value="1"/>
</dbReference>
<dbReference type="InterPro" id="IPR000297">
    <property type="entry name" value="PPIase_PpiC"/>
</dbReference>
<dbReference type="AlphaFoldDB" id="A0A1I0WVF4"/>
<dbReference type="STRING" id="237018.SAMN04489723_102312"/>
<evidence type="ECO:0000313" key="5">
    <source>
        <dbReference type="EMBL" id="SFA92016.1"/>
    </source>
</evidence>
<gene>
    <name evidence="5" type="ORF">SAMN04489723_102312</name>
</gene>
<reference evidence="5 6" key="1">
    <citation type="submission" date="2016-10" db="EMBL/GenBank/DDBJ databases">
        <authorList>
            <person name="de Groot N.N."/>
        </authorList>
    </citation>
    <scope>NUCLEOTIDE SEQUENCE [LARGE SCALE GENOMIC DNA]</scope>
    <source>
        <strain evidence="5 6">DSM 23399</strain>
    </source>
</reference>
<dbReference type="PROSITE" id="PS01096">
    <property type="entry name" value="PPIC_PPIASE_1"/>
    <property type="match status" value="1"/>
</dbReference>
<accession>A0A1I0WVF4</accession>
<dbReference type="GO" id="GO:0003755">
    <property type="term" value="F:peptidyl-prolyl cis-trans isomerase activity"/>
    <property type="evidence" value="ECO:0007669"/>
    <property type="project" value="UniProtKB-KW"/>
</dbReference>
<dbReference type="Proteomes" id="UP000198790">
    <property type="component" value="Unassembled WGS sequence"/>
</dbReference>
<feature type="domain" description="PpiC" evidence="4">
    <location>
        <begin position="284"/>
        <end position="381"/>
    </location>
</feature>
<evidence type="ECO:0000313" key="6">
    <source>
        <dbReference type="Proteomes" id="UP000198790"/>
    </source>
</evidence>
<dbReference type="EMBL" id="FOKK01000002">
    <property type="protein sequence ID" value="SFA92016.1"/>
    <property type="molecule type" value="Genomic_DNA"/>
</dbReference>
<evidence type="ECO:0000256" key="2">
    <source>
        <dbReference type="PROSITE-ProRule" id="PRU00278"/>
    </source>
</evidence>
<dbReference type="SUPFAM" id="SSF109998">
    <property type="entry name" value="Triger factor/SurA peptide-binding domain-like"/>
    <property type="match status" value="1"/>
</dbReference>
<feature type="domain" description="PpiC" evidence="4">
    <location>
        <begin position="179"/>
        <end position="280"/>
    </location>
</feature>
<protein>
    <submittedName>
        <fullName evidence="5">Periplasmic chaperone for outer membrane proteins SurA</fullName>
    </submittedName>
</protein>
<keyword evidence="1 3" id="KW-0732">Signal</keyword>
<dbReference type="PANTHER" id="PTHR47637:SF1">
    <property type="entry name" value="CHAPERONE SURA"/>
    <property type="match status" value="1"/>
</dbReference>
<dbReference type="InterPro" id="IPR050280">
    <property type="entry name" value="OMP_Chaperone_SurA"/>
</dbReference>
<keyword evidence="2" id="KW-0413">Isomerase</keyword>
<dbReference type="PROSITE" id="PS50198">
    <property type="entry name" value="PPIC_PPIASE_2"/>
    <property type="match status" value="2"/>
</dbReference>
<dbReference type="Gene3D" id="3.10.50.40">
    <property type="match status" value="2"/>
</dbReference>
<dbReference type="RefSeq" id="WP_092894855.1">
    <property type="nucleotide sequence ID" value="NZ_CAXBKE010000007.1"/>
</dbReference>
<organism evidence="5 6">
    <name type="scientific">Algoriphagus aquimarinus</name>
    <dbReference type="NCBI Taxonomy" id="237018"/>
    <lineage>
        <taxon>Bacteria</taxon>
        <taxon>Pseudomonadati</taxon>
        <taxon>Bacteroidota</taxon>
        <taxon>Cytophagia</taxon>
        <taxon>Cytophagales</taxon>
        <taxon>Cyclobacteriaceae</taxon>
        <taxon>Algoriphagus</taxon>
    </lineage>
</organism>
<evidence type="ECO:0000256" key="1">
    <source>
        <dbReference type="ARBA" id="ARBA00022729"/>
    </source>
</evidence>
<proteinExistence type="predicted"/>
<dbReference type="InterPro" id="IPR023058">
    <property type="entry name" value="PPIase_PpiC_CS"/>
</dbReference>
<feature type="chain" id="PRO_5011514910" evidence="3">
    <location>
        <begin position="23"/>
        <end position="455"/>
    </location>
</feature>
<dbReference type="SUPFAM" id="SSF54534">
    <property type="entry name" value="FKBP-like"/>
    <property type="match status" value="2"/>
</dbReference>
<dbReference type="InterPro" id="IPR046357">
    <property type="entry name" value="PPIase_dom_sf"/>
</dbReference>
<feature type="signal peptide" evidence="3">
    <location>
        <begin position="1"/>
        <end position="22"/>
    </location>
</feature>
<sequence length="455" mass="51206">MKLLNRLTFTLIASLLITASFAQETPPTGQVLDKIVAKVDNYILLESDVQKAYIEALSQNQQGQAAVSRCQVFESLMINKLMVAKAEVDSVIVTDAEVMLQTEQRFNMVMQQFGGDENTLVEAYGKSSDQLKDEIEDVIREQLIVQRMRSQITEGLTVSPNDVREFYNSIPKDSLPLFTSEATVGQIVVKPKVNPQTKDDIFKQLNQFKKDIGEGRADFADLAKQYSEDPGSGAQGGDLGFFRRGELAPEFESTALALKPGELSDPVETAFGVHLIQLLERRNDGSYNSRHILRIPKATIADIEKSERYLDSLRTEIEAGRLDFAKAAKDFSDDRSTSDAGGFFTDPSNNSNRLSLRTLEDPLLFFMIDTMKVGDITMPMQFEDPREGTKVRILYYKAKYPAHRANMEDDYEKLKAAALRKKEDELLGKWFITAKEDIFIDLDPAYDRCNALAEK</sequence>
<dbReference type="Gene3D" id="1.10.4030.10">
    <property type="entry name" value="Porin chaperone SurA, peptide-binding domain"/>
    <property type="match status" value="1"/>
</dbReference>
<dbReference type="Pfam" id="PF00639">
    <property type="entry name" value="Rotamase"/>
    <property type="match status" value="2"/>
</dbReference>
<name>A0A1I0WVF4_9BACT</name>
<keyword evidence="6" id="KW-1185">Reference proteome</keyword>
<keyword evidence="2" id="KW-0697">Rotamase</keyword>
<evidence type="ECO:0000256" key="3">
    <source>
        <dbReference type="SAM" id="SignalP"/>
    </source>
</evidence>
<dbReference type="InterPro" id="IPR027304">
    <property type="entry name" value="Trigger_fact/SurA_dom_sf"/>
</dbReference>
<evidence type="ECO:0000259" key="4">
    <source>
        <dbReference type="PROSITE" id="PS50198"/>
    </source>
</evidence>